<dbReference type="InterPro" id="IPR009057">
    <property type="entry name" value="Homeodomain-like_sf"/>
</dbReference>
<evidence type="ECO:0000259" key="5">
    <source>
        <dbReference type="PROSITE" id="PS50977"/>
    </source>
</evidence>
<dbReference type="RefSeq" id="WP_345439872.1">
    <property type="nucleotide sequence ID" value="NZ_BAABHK010000018.1"/>
</dbReference>
<dbReference type="InterPro" id="IPR050109">
    <property type="entry name" value="HTH-type_TetR-like_transc_reg"/>
</dbReference>
<evidence type="ECO:0000256" key="4">
    <source>
        <dbReference type="PROSITE-ProRule" id="PRU00335"/>
    </source>
</evidence>
<keyword evidence="7" id="KW-1185">Reference proteome</keyword>
<accession>A0ABP8UPT0</accession>
<evidence type="ECO:0000313" key="6">
    <source>
        <dbReference type="EMBL" id="GAA4636902.1"/>
    </source>
</evidence>
<dbReference type="InterPro" id="IPR036271">
    <property type="entry name" value="Tet_transcr_reg_TetR-rel_C_sf"/>
</dbReference>
<dbReference type="Gene3D" id="1.10.357.10">
    <property type="entry name" value="Tetracycline Repressor, domain 2"/>
    <property type="match status" value="1"/>
</dbReference>
<dbReference type="PRINTS" id="PR00455">
    <property type="entry name" value="HTHTETR"/>
</dbReference>
<evidence type="ECO:0000256" key="1">
    <source>
        <dbReference type="ARBA" id="ARBA00023015"/>
    </source>
</evidence>
<evidence type="ECO:0000256" key="3">
    <source>
        <dbReference type="ARBA" id="ARBA00023163"/>
    </source>
</evidence>
<reference evidence="7" key="1">
    <citation type="journal article" date="2019" name="Int. J. Syst. Evol. Microbiol.">
        <title>The Global Catalogue of Microorganisms (GCM) 10K type strain sequencing project: providing services to taxonomists for standard genome sequencing and annotation.</title>
        <authorList>
            <consortium name="The Broad Institute Genomics Platform"/>
            <consortium name="The Broad Institute Genome Sequencing Center for Infectious Disease"/>
            <person name="Wu L."/>
            <person name="Ma J."/>
        </authorList>
    </citation>
    <scope>NUCLEOTIDE SEQUENCE [LARGE SCALE GENOMIC DNA]</scope>
    <source>
        <strain evidence="7">JCM 17939</strain>
    </source>
</reference>
<keyword evidence="3" id="KW-0804">Transcription</keyword>
<protein>
    <submittedName>
        <fullName evidence="6">TetR/AcrR family transcriptional regulator</fullName>
    </submittedName>
</protein>
<dbReference type="Pfam" id="PF21597">
    <property type="entry name" value="TetR_C_43"/>
    <property type="match status" value="1"/>
</dbReference>
<dbReference type="InterPro" id="IPR049445">
    <property type="entry name" value="TetR_SbtR-like_C"/>
</dbReference>
<feature type="domain" description="HTH tetR-type" evidence="5">
    <location>
        <begin position="14"/>
        <end position="73"/>
    </location>
</feature>
<comment type="caution">
    <text evidence="6">The sequence shown here is derived from an EMBL/GenBank/DDBJ whole genome shotgun (WGS) entry which is preliminary data.</text>
</comment>
<feature type="DNA-binding region" description="H-T-H motif" evidence="4">
    <location>
        <begin position="36"/>
        <end position="55"/>
    </location>
</feature>
<dbReference type="SUPFAM" id="SSF48498">
    <property type="entry name" value="Tetracyclin repressor-like, C-terminal domain"/>
    <property type="match status" value="1"/>
</dbReference>
<proteinExistence type="predicted"/>
<dbReference type="Proteomes" id="UP001501442">
    <property type="component" value="Unassembled WGS sequence"/>
</dbReference>
<keyword evidence="1" id="KW-0805">Transcription regulation</keyword>
<gene>
    <name evidence="6" type="ORF">GCM10023196_088510</name>
</gene>
<dbReference type="SUPFAM" id="SSF46689">
    <property type="entry name" value="Homeodomain-like"/>
    <property type="match status" value="1"/>
</dbReference>
<organism evidence="6 7">
    <name type="scientific">Actinoallomurus vinaceus</name>
    <dbReference type="NCBI Taxonomy" id="1080074"/>
    <lineage>
        <taxon>Bacteria</taxon>
        <taxon>Bacillati</taxon>
        <taxon>Actinomycetota</taxon>
        <taxon>Actinomycetes</taxon>
        <taxon>Streptosporangiales</taxon>
        <taxon>Thermomonosporaceae</taxon>
        <taxon>Actinoallomurus</taxon>
    </lineage>
</organism>
<keyword evidence="2 4" id="KW-0238">DNA-binding</keyword>
<dbReference type="PANTHER" id="PTHR30055">
    <property type="entry name" value="HTH-TYPE TRANSCRIPTIONAL REGULATOR RUTR"/>
    <property type="match status" value="1"/>
</dbReference>
<evidence type="ECO:0000256" key="2">
    <source>
        <dbReference type="ARBA" id="ARBA00023125"/>
    </source>
</evidence>
<dbReference type="PROSITE" id="PS50977">
    <property type="entry name" value="HTH_TETR_2"/>
    <property type="match status" value="1"/>
</dbReference>
<dbReference type="Pfam" id="PF00440">
    <property type="entry name" value="TetR_N"/>
    <property type="match status" value="1"/>
</dbReference>
<dbReference type="InterPro" id="IPR001647">
    <property type="entry name" value="HTH_TetR"/>
</dbReference>
<name>A0ABP8UPT0_9ACTN</name>
<sequence length="192" mass="21130">MPDTGPRPLRADARRNRERLLEAAVRAFAEEGADATLDAIAKNAGVGIGTLYRHFPTREALVEAAYRNELARLCDAAPDLLRDLPPDEAMRAWMDRFIDYMATKRHMSDTLHAIVASGGNPFSESRTRMITTIETLLKAGADAGTLRPDVDPMAVLTSLSGVSLATREPDRHDRARSALDLLMDGLRYRPSS</sequence>
<dbReference type="EMBL" id="BAABHK010000018">
    <property type="protein sequence ID" value="GAA4636902.1"/>
    <property type="molecule type" value="Genomic_DNA"/>
</dbReference>
<dbReference type="PANTHER" id="PTHR30055:SF234">
    <property type="entry name" value="HTH-TYPE TRANSCRIPTIONAL REGULATOR BETI"/>
    <property type="match status" value="1"/>
</dbReference>
<evidence type="ECO:0000313" key="7">
    <source>
        <dbReference type="Proteomes" id="UP001501442"/>
    </source>
</evidence>